<dbReference type="Proteomes" id="UP001152795">
    <property type="component" value="Unassembled WGS sequence"/>
</dbReference>
<keyword evidence="5" id="KW-0963">Cytoplasm</keyword>
<reference evidence="10" key="1">
    <citation type="submission" date="2020-04" db="EMBL/GenBank/DDBJ databases">
        <authorList>
            <person name="Alioto T."/>
            <person name="Alioto T."/>
            <person name="Gomez Garrido J."/>
        </authorList>
    </citation>
    <scope>NUCLEOTIDE SEQUENCE</scope>
    <source>
        <strain evidence="10">A484AB</strain>
    </source>
</reference>
<dbReference type="InterPro" id="IPR019312">
    <property type="entry name" value="CNOT11"/>
</dbReference>
<evidence type="ECO:0000256" key="8">
    <source>
        <dbReference type="ARBA" id="ARBA00023163"/>
    </source>
</evidence>
<dbReference type="OrthoDB" id="10265389at2759"/>
<dbReference type="GO" id="GO:0005634">
    <property type="term" value="C:nucleus"/>
    <property type="evidence" value="ECO:0007669"/>
    <property type="project" value="UniProtKB-SubCell"/>
</dbReference>
<evidence type="ECO:0000256" key="7">
    <source>
        <dbReference type="ARBA" id="ARBA00023158"/>
    </source>
</evidence>
<evidence type="ECO:0000313" key="10">
    <source>
        <dbReference type="EMBL" id="CAB3999779.1"/>
    </source>
</evidence>
<dbReference type="PANTHER" id="PTHR15975">
    <property type="entry name" value="CCR4-NOT TRANSCRIPTION COMPLEX SUBUNIT 11"/>
    <property type="match status" value="1"/>
</dbReference>
<evidence type="ECO:0000256" key="6">
    <source>
        <dbReference type="ARBA" id="ARBA00023015"/>
    </source>
</evidence>
<evidence type="ECO:0000256" key="3">
    <source>
        <dbReference type="ARBA" id="ARBA00008030"/>
    </source>
</evidence>
<organism evidence="10 11">
    <name type="scientific">Paramuricea clavata</name>
    <name type="common">Red gorgonian</name>
    <name type="synonym">Violescent sea-whip</name>
    <dbReference type="NCBI Taxonomy" id="317549"/>
    <lineage>
        <taxon>Eukaryota</taxon>
        <taxon>Metazoa</taxon>
        <taxon>Cnidaria</taxon>
        <taxon>Anthozoa</taxon>
        <taxon>Octocorallia</taxon>
        <taxon>Malacalcyonacea</taxon>
        <taxon>Plexauridae</taxon>
        <taxon>Paramuricea</taxon>
    </lineage>
</organism>
<proteinExistence type="inferred from homology"/>
<evidence type="ECO:0000313" key="11">
    <source>
        <dbReference type="Proteomes" id="UP001152795"/>
    </source>
</evidence>
<keyword evidence="11" id="KW-1185">Reference proteome</keyword>
<comment type="subcellular location">
    <subcellularLocation>
        <location evidence="2">Cytoplasm</location>
    </subcellularLocation>
    <subcellularLocation>
        <location evidence="1">Nucleus</location>
    </subcellularLocation>
</comment>
<comment type="similarity">
    <text evidence="3">Belongs to the CNOT11 family.</text>
</comment>
<evidence type="ECO:0000256" key="5">
    <source>
        <dbReference type="ARBA" id="ARBA00022490"/>
    </source>
</evidence>
<keyword evidence="8" id="KW-0804">Transcription</keyword>
<evidence type="ECO:0000256" key="9">
    <source>
        <dbReference type="ARBA" id="ARBA00023242"/>
    </source>
</evidence>
<dbReference type="GO" id="GO:0030014">
    <property type="term" value="C:CCR4-NOT complex"/>
    <property type="evidence" value="ECO:0007669"/>
    <property type="project" value="InterPro"/>
</dbReference>
<dbReference type="GO" id="GO:0005737">
    <property type="term" value="C:cytoplasm"/>
    <property type="evidence" value="ECO:0007669"/>
    <property type="project" value="UniProtKB-SubCell"/>
</dbReference>
<dbReference type="EMBL" id="CACRXK020003667">
    <property type="protein sequence ID" value="CAB3999779.1"/>
    <property type="molecule type" value="Genomic_DNA"/>
</dbReference>
<feature type="non-terminal residue" evidence="10">
    <location>
        <position position="93"/>
    </location>
</feature>
<sequence>MALSSKELSLLLSILSEDNLSQSSFEGIASTFHHTFQRQDHFRVGSALMLLLQQPDLLPAPSQRVSILFLLYEMYKTEPPQNNPFVTFFLQLL</sequence>
<accession>A0A7D9E217</accession>
<name>A0A7D9E217_PARCT</name>
<comment type="caution">
    <text evidence="10">The sequence shown here is derived from an EMBL/GenBank/DDBJ whole genome shotgun (WGS) entry which is preliminary data.</text>
</comment>
<dbReference type="GO" id="GO:0031047">
    <property type="term" value="P:regulatory ncRNA-mediated gene silencing"/>
    <property type="evidence" value="ECO:0007669"/>
    <property type="project" value="UniProtKB-KW"/>
</dbReference>
<dbReference type="PANTHER" id="PTHR15975:SF0">
    <property type="entry name" value="CCR4-NOT TRANSCRIPTION COMPLEX SUBUNIT 11"/>
    <property type="match status" value="1"/>
</dbReference>
<keyword evidence="9" id="KW-0539">Nucleus</keyword>
<gene>
    <name evidence="10" type="ORF">PACLA_8A088124</name>
</gene>
<keyword evidence="7" id="KW-0943">RNA-mediated gene silencing</keyword>
<keyword evidence="6" id="KW-0805">Transcription regulation</keyword>
<dbReference type="AlphaFoldDB" id="A0A7D9E217"/>
<evidence type="ECO:0000256" key="2">
    <source>
        <dbReference type="ARBA" id="ARBA00004496"/>
    </source>
</evidence>
<protein>
    <recommendedName>
        <fullName evidence="4">CCR4-NOT transcription complex subunit 11</fullName>
    </recommendedName>
</protein>
<evidence type="ECO:0000256" key="1">
    <source>
        <dbReference type="ARBA" id="ARBA00004123"/>
    </source>
</evidence>
<evidence type="ECO:0000256" key="4">
    <source>
        <dbReference type="ARBA" id="ARBA00014872"/>
    </source>
</evidence>